<sequence>MAKPKILVVGGGPGGATAGRTLAAGGADVLILEKSFGRPKPCGGAIPPLVINEFGIPPEIIDCRMKYTTIYSPTGRETDVTVVGTKPTDKDFIGMVRREVYDNYLREQASKAGAEVIEAKLLSIKITPDGVKAVYEEKGVEKKIEAAAVIGADGAYSMVAKAVGAPRVPQCVAMQYRIRLPESQMQEWRETAELYLGDEVSPDFYGWVFPKHDHLSVGVGVSPDHSTKVRTYLNNLVERTGNKLKDGKIYATEAHALPMRHQKKLAWDRAMLIGDAAGMVVSTSGEGIYWAMKSGKIAAETLLKFQENPIAANLNEYEKIWKKQYGTMYRFLDRLQGIYFGDNRKFEVFTQMCRDEDVQRLTFDSYLHKEMAKLPVTSGLRIFGKMAFNFARWYVPALRPKPRPTLALEG</sequence>
<evidence type="ECO:0000256" key="10">
    <source>
        <dbReference type="ARBA" id="ARBA00067637"/>
    </source>
</evidence>
<comment type="pathway">
    <text evidence="7">Porphyrin-containing compound metabolism.</text>
</comment>
<evidence type="ECO:0000259" key="11">
    <source>
        <dbReference type="Pfam" id="PF01494"/>
    </source>
</evidence>
<comment type="catalytic activity">
    <reaction evidence="9">
        <text>phytyl diphosphate + 3 NADP(+) = geranylgeranyl diphosphate + 3 NADPH + 3 H(+)</text>
        <dbReference type="Rhea" id="RHEA:26229"/>
        <dbReference type="ChEBI" id="CHEBI:15378"/>
        <dbReference type="ChEBI" id="CHEBI:57533"/>
        <dbReference type="ChEBI" id="CHEBI:57783"/>
        <dbReference type="ChEBI" id="CHEBI:58349"/>
        <dbReference type="ChEBI" id="CHEBI:75434"/>
        <dbReference type="EC" id="1.3.1.83"/>
    </reaction>
</comment>
<dbReference type="InterPro" id="IPR010253">
    <property type="entry name" value="BchP_ChlP_pln/prok"/>
</dbReference>
<dbReference type="Proteomes" id="UP001431572">
    <property type="component" value="Chromosome 1"/>
</dbReference>
<dbReference type="EMBL" id="JACATZ010000001">
    <property type="protein sequence ID" value="NWJ45618.1"/>
    <property type="molecule type" value="Genomic_DNA"/>
</dbReference>
<dbReference type="InterPro" id="IPR002938">
    <property type="entry name" value="FAD-bd"/>
</dbReference>
<dbReference type="SUPFAM" id="SSF51905">
    <property type="entry name" value="FAD/NAD(P)-binding domain"/>
    <property type="match status" value="1"/>
</dbReference>
<evidence type="ECO:0000256" key="7">
    <source>
        <dbReference type="ARBA" id="ARBA00023444"/>
    </source>
</evidence>
<reference evidence="12 14" key="1">
    <citation type="submission" date="2020-06" db="EMBL/GenBank/DDBJ databases">
        <title>Anoxygenic phototrophic Chloroflexota member uses a Type I reaction center.</title>
        <authorList>
            <person name="Tsuji J.M."/>
            <person name="Shaw N.A."/>
            <person name="Nagashima S."/>
            <person name="Venkiteswaran J."/>
            <person name="Schiff S.L."/>
            <person name="Hanada S."/>
            <person name="Tank M."/>
            <person name="Neufeld J.D."/>
        </authorList>
    </citation>
    <scope>NUCLEOTIDE SEQUENCE [LARGE SCALE GENOMIC DNA]</scope>
    <source>
        <strain evidence="12">L227-S17</strain>
    </source>
</reference>
<evidence type="ECO:0000256" key="6">
    <source>
        <dbReference type="ARBA" id="ARBA00023171"/>
    </source>
</evidence>
<dbReference type="Gene3D" id="3.50.50.60">
    <property type="entry name" value="FAD/NAD(P)-binding domain"/>
    <property type="match status" value="1"/>
</dbReference>
<organism evidence="12 14">
    <name type="scientific">Candidatus Chlorohelix allophototropha</name>
    <dbReference type="NCBI Taxonomy" id="3003348"/>
    <lineage>
        <taxon>Bacteria</taxon>
        <taxon>Bacillati</taxon>
        <taxon>Chloroflexota</taxon>
        <taxon>Chloroflexia</taxon>
        <taxon>Candidatus Chloroheliales</taxon>
        <taxon>Candidatus Chloroheliaceae</taxon>
        <taxon>Candidatus Chlorohelix</taxon>
    </lineage>
</organism>
<evidence type="ECO:0000313" key="12">
    <source>
        <dbReference type="EMBL" id="NWJ45618.1"/>
    </source>
</evidence>
<dbReference type="AlphaFoldDB" id="A0A8T7LUA8"/>
<evidence type="ECO:0000256" key="5">
    <source>
        <dbReference type="ARBA" id="ARBA00023002"/>
    </source>
</evidence>
<keyword evidence="4" id="KW-0521">NADP</keyword>
<dbReference type="EMBL" id="CP128399">
    <property type="protein sequence ID" value="WJW67491.1"/>
    <property type="molecule type" value="Genomic_DNA"/>
</dbReference>
<accession>A0A8T7LUA8</accession>
<dbReference type="RefSeq" id="WP_341469385.1">
    <property type="nucleotide sequence ID" value="NZ_CP128399.1"/>
</dbReference>
<dbReference type="GO" id="GO:0015995">
    <property type="term" value="P:chlorophyll biosynthetic process"/>
    <property type="evidence" value="ECO:0007669"/>
    <property type="project" value="UniProtKB-KW"/>
</dbReference>
<dbReference type="EC" id="1.3.1.83" evidence="2"/>
<comment type="similarity">
    <text evidence="1">Belongs to the geranylgeranyl reductase family. ChlP subfamily.</text>
</comment>
<dbReference type="InterPro" id="IPR050407">
    <property type="entry name" value="Geranylgeranyl_reductase"/>
</dbReference>
<name>A0A8T7LUA8_9CHLR</name>
<proteinExistence type="inferred from homology"/>
<dbReference type="Pfam" id="PF01494">
    <property type="entry name" value="FAD_binding_3"/>
    <property type="match status" value="1"/>
</dbReference>
<keyword evidence="3" id="KW-0602">Photosynthesis</keyword>
<dbReference type="PRINTS" id="PR00420">
    <property type="entry name" value="RNGMNOXGNASE"/>
</dbReference>
<keyword evidence="15" id="KW-1185">Reference proteome</keyword>
<dbReference type="GO" id="GO:0015979">
    <property type="term" value="P:photosynthesis"/>
    <property type="evidence" value="ECO:0007669"/>
    <property type="project" value="UniProtKB-KW"/>
</dbReference>
<dbReference type="Proteomes" id="UP000521676">
    <property type="component" value="Unassembled WGS sequence"/>
</dbReference>
<evidence type="ECO:0000256" key="2">
    <source>
        <dbReference type="ARBA" id="ARBA00012380"/>
    </source>
</evidence>
<evidence type="ECO:0000256" key="4">
    <source>
        <dbReference type="ARBA" id="ARBA00022857"/>
    </source>
</evidence>
<evidence type="ECO:0000256" key="8">
    <source>
        <dbReference type="ARBA" id="ARBA00033069"/>
    </source>
</evidence>
<dbReference type="NCBIfam" id="TIGR02023">
    <property type="entry name" value="BchP-ChlP"/>
    <property type="match status" value="1"/>
</dbReference>
<evidence type="ECO:0000256" key="3">
    <source>
        <dbReference type="ARBA" id="ARBA00022531"/>
    </source>
</evidence>
<dbReference type="InterPro" id="IPR011777">
    <property type="entry name" value="Geranylgeranyl_Rdtase_fam"/>
</dbReference>
<gene>
    <name evidence="12" type="ORF">HXX08_07045</name>
    <name evidence="13" type="ORF">OZ401_000757</name>
</gene>
<keyword evidence="6" id="KW-0149">Chlorophyll biosynthesis</keyword>
<dbReference type="FunFam" id="3.50.50.60:FF:000083">
    <property type="entry name" value="Geranylgeranyl diphosphate reductase"/>
    <property type="match status" value="1"/>
</dbReference>
<evidence type="ECO:0000313" key="15">
    <source>
        <dbReference type="Proteomes" id="UP001431572"/>
    </source>
</evidence>
<reference evidence="13" key="2">
    <citation type="journal article" date="2024" name="Nature">
        <title>Anoxygenic phototroph of the Chloroflexota uses a type I reaction centre.</title>
        <authorList>
            <person name="Tsuji J.M."/>
            <person name="Shaw N.A."/>
            <person name="Nagashima S."/>
            <person name="Venkiteswaran J.J."/>
            <person name="Schiff S.L."/>
            <person name="Watanabe T."/>
            <person name="Fukui M."/>
            <person name="Hanada S."/>
            <person name="Tank M."/>
            <person name="Neufeld J.D."/>
        </authorList>
    </citation>
    <scope>NUCLEOTIDE SEQUENCE</scope>
    <source>
        <strain evidence="13">L227-S17</strain>
    </source>
</reference>
<evidence type="ECO:0000256" key="1">
    <source>
        <dbReference type="ARBA" id="ARBA00006632"/>
    </source>
</evidence>
<evidence type="ECO:0000256" key="9">
    <source>
        <dbReference type="ARBA" id="ARBA00047837"/>
    </source>
</evidence>
<dbReference type="PANTHER" id="PTHR42685">
    <property type="entry name" value="GERANYLGERANYL DIPHOSPHATE REDUCTASE"/>
    <property type="match status" value="1"/>
</dbReference>
<keyword evidence="5" id="KW-0560">Oxidoreductase</keyword>
<feature type="domain" description="FAD-binding" evidence="11">
    <location>
        <begin position="5"/>
        <end position="295"/>
    </location>
</feature>
<dbReference type="GO" id="GO:0071949">
    <property type="term" value="F:FAD binding"/>
    <property type="evidence" value="ECO:0007669"/>
    <property type="project" value="InterPro"/>
</dbReference>
<dbReference type="GO" id="GO:0102067">
    <property type="term" value="F:geranylgeranyl diphosphate reductase activity"/>
    <property type="evidence" value="ECO:0007669"/>
    <property type="project" value="UniProtKB-EC"/>
</dbReference>
<dbReference type="NCBIfam" id="TIGR02032">
    <property type="entry name" value="GG-red-SF"/>
    <property type="match status" value="1"/>
</dbReference>
<protein>
    <recommendedName>
        <fullName evidence="10">Geranylgeranyl diphosphate reductase</fullName>
        <ecNumber evidence="2">1.3.1.83</ecNumber>
    </recommendedName>
    <alternativeName>
        <fullName evidence="8">Geranylgeranyl reductase</fullName>
    </alternativeName>
</protein>
<dbReference type="InterPro" id="IPR036188">
    <property type="entry name" value="FAD/NAD-bd_sf"/>
</dbReference>
<evidence type="ECO:0000313" key="13">
    <source>
        <dbReference type="EMBL" id="WJW67491.1"/>
    </source>
</evidence>
<dbReference type="PANTHER" id="PTHR42685:SF4">
    <property type="entry name" value="GERANYLGERANYL DIPHOSPHATE REDUCTASE, CHLOROPLASTIC"/>
    <property type="match status" value="1"/>
</dbReference>
<dbReference type="GO" id="GO:0045550">
    <property type="term" value="F:geranylgeranyl reductase activity"/>
    <property type="evidence" value="ECO:0007669"/>
    <property type="project" value="InterPro"/>
</dbReference>
<evidence type="ECO:0000313" key="14">
    <source>
        <dbReference type="Proteomes" id="UP000521676"/>
    </source>
</evidence>